<feature type="non-terminal residue" evidence="1">
    <location>
        <position position="40"/>
    </location>
</feature>
<proteinExistence type="predicted"/>
<comment type="caution">
    <text evidence="1">The sequence shown here is derived from an EMBL/GenBank/DDBJ whole genome shotgun (WGS) entry which is preliminary data.</text>
</comment>
<dbReference type="AlphaFoldDB" id="X0ZXZ6"/>
<name>X0ZXZ6_9ZZZZ</name>
<protein>
    <submittedName>
        <fullName evidence="1">Uncharacterized protein</fullName>
    </submittedName>
</protein>
<reference evidence="1" key="1">
    <citation type="journal article" date="2014" name="Front. Microbiol.">
        <title>High frequency of phylogenetically diverse reductive dehalogenase-homologous genes in deep subseafloor sedimentary metagenomes.</title>
        <authorList>
            <person name="Kawai M."/>
            <person name="Futagami T."/>
            <person name="Toyoda A."/>
            <person name="Takaki Y."/>
            <person name="Nishi S."/>
            <person name="Hori S."/>
            <person name="Arai W."/>
            <person name="Tsubouchi T."/>
            <person name="Morono Y."/>
            <person name="Uchiyama I."/>
            <person name="Ito T."/>
            <person name="Fujiyama A."/>
            <person name="Inagaki F."/>
            <person name="Takami H."/>
        </authorList>
    </citation>
    <scope>NUCLEOTIDE SEQUENCE</scope>
    <source>
        <strain evidence="1">Expedition CK06-06</strain>
    </source>
</reference>
<sequence length="40" mass="4701">MCWVIIFLPAYLILEKLFSNLYNQLTAKIADRFSSYLSLT</sequence>
<accession>X0ZXZ6</accession>
<gene>
    <name evidence="1" type="ORF">S01H1_79577</name>
</gene>
<evidence type="ECO:0000313" key="1">
    <source>
        <dbReference type="EMBL" id="GAG52906.1"/>
    </source>
</evidence>
<organism evidence="1">
    <name type="scientific">marine sediment metagenome</name>
    <dbReference type="NCBI Taxonomy" id="412755"/>
    <lineage>
        <taxon>unclassified sequences</taxon>
        <taxon>metagenomes</taxon>
        <taxon>ecological metagenomes</taxon>
    </lineage>
</organism>
<dbReference type="EMBL" id="BARS01053661">
    <property type="protein sequence ID" value="GAG52906.1"/>
    <property type="molecule type" value="Genomic_DNA"/>
</dbReference>